<keyword evidence="1" id="KW-0472">Membrane</keyword>
<keyword evidence="1" id="KW-1133">Transmembrane helix</keyword>
<dbReference type="Proteomes" id="UP000177481">
    <property type="component" value="Unassembled WGS sequence"/>
</dbReference>
<reference evidence="2 3" key="1">
    <citation type="journal article" date="2016" name="Nat. Commun.">
        <title>Thousands of microbial genomes shed light on interconnected biogeochemical processes in an aquifer system.</title>
        <authorList>
            <person name="Anantharaman K."/>
            <person name="Brown C.T."/>
            <person name="Hug L.A."/>
            <person name="Sharon I."/>
            <person name="Castelle C.J."/>
            <person name="Probst A.J."/>
            <person name="Thomas B.C."/>
            <person name="Singh A."/>
            <person name="Wilkins M.J."/>
            <person name="Karaoz U."/>
            <person name="Brodie E.L."/>
            <person name="Williams K.H."/>
            <person name="Hubbard S.S."/>
            <person name="Banfield J.F."/>
        </authorList>
    </citation>
    <scope>NUCLEOTIDE SEQUENCE [LARGE SCALE GENOMIC DNA]</scope>
</reference>
<evidence type="ECO:0000313" key="3">
    <source>
        <dbReference type="Proteomes" id="UP000177481"/>
    </source>
</evidence>
<proteinExistence type="predicted"/>
<name>A0A1F5EAV7_9BACT</name>
<protein>
    <recommendedName>
        <fullName evidence="4">Fibronectin type-III domain-containing protein</fullName>
    </recommendedName>
</protein>
<feature type="transmembrane region" description="Helical" evidence="1">
    <location>
        <begin position="401"/>
        <end position="426"/>
    </location>
</feature>
<dbReference type="EMBL" id="MEZX01000002">
    <property type="protein sequence ID" value="OGD64542.1"/>
    <property type="molecule type" value="Genomic_DNA"/>
</dbReference>
<evidence type="ECO:0000313" key="2">
    <source>
        <dbReference type="EMBL" id="OGD64542.1"/>
    </source>
</evidence>
<dbReference type="STRING" id="1797471.A3A71_00605"/>
<dbReference type="InterPro" id="IPR036116">
    <property type="entry name" value="FN3_sf"/>
</dbReference>
<evidence type="ECO:0000256" key="1">
    <source>
        <dbReference type="SAM" id="Phobius"/>
    </source>
</evidence>
<accession>A0A1F5EAV7</accession>
<gene>
    <name evidence="2" type="ORF">A3A71_00605</name>
</gene>
<keyword evidence="1" id="KW-0812">Transmembrane</keyword>
<organism evidence="2 3">
    <name type="scientific">Candidatus Berkelbacteria bacterium RIFCSPLOWO2_01_FULL_50_28</name>
    <dbReference type="NCBI Taxonomy" id="1797471"/>
    <lineage>
        <taxon>Bacteria</taxon>
        <taxon>Candidatus Berkelbacteria</taxon>
    </lineage>
</organism>
<dbReference type="SUPFAM" id="SSF49265">
    <property type="entry name" value="Fibronectin type III"/>
    <property type="match status" value="1"/>
</dbReference>
<dbReference type="InterPro" id="IPR013783">
    <property type="entry name" value="Ig-like_fold"/>
</dbReference>
<dbReference type="Gene3D" id="2.60.40.10">
    <property type="entry name" value="Immunoglobulins"/>
    <property type="match status" value="1"/>
</dbReference>
<evidence type="ECO:0008006" key="4">
    <source>
        <dbReference type="Google" id="ProtNLM"/>
    </source>
</evidence>
<comment type="caution">
    <text evidence="2">The sequence shown here is derived from an EMBL/GenBank/DDBJ whole genome shotgun (WGS) entry which is preliminary data.</text>
</comment>
<sequence length="451" mass="47519">MKANSERLQFGVMRRFLLLVAISILSLTLNFSWLTHALAAGSIGAYGGGNFVTGETFTISVVAGGATFDSLQGAISVSGVADIVGFSAGGATWLPGKSPSNGGQFVGLTSATSSLTVATITLSSSAVGSGAVSVSGVRLAYSGDEVGTGGGTAYYNISRAPTPPGTVVVSSSTHPNQNKFYGRTTVQLAWKAPANGADGYAVVFDKKKTTVPVTKITTTKRTVTYTKVELGTHYFHIRSTNADGWGPTTTFRVNVKEQLNDNLAVPIITGLEKLPAFATNVENGTVSGFKMFGNQPVLTGYELELAFDPEGRIPEKQKTSVLVAADGSWEIVFNSQIPSGFYEVTAVAKKITTITPQSEPLNIELSVANGGEAKVISADDLPKPDLTVTVAGVTFATKQQLWKVVVAGAVALLMIAVLGYAASIYFRRWQRRKISKNDDDSPKPSNRATLR</sequence>
<dbReference type="AlphaFoldDB" id="A0A1F5EAV7"/>